<evidence type="ECO:0000256" key="1">
    <source>
        <dbReference type="SAM" id="MobiDB-lite"/>
    </source>
</evidence>
<gene>
    <name evidence="2" type="ORF">Tco_1020096</name>
</gene>
<evidence type="ECO:0000313" key="2">
    <source>
        <dbReference type="EMBL" id="GJT68616.1"/>
    </source>
</evidence>
<name>A0ABQ5FZ32_9ASTR</name>
<feature type="region of interest" description="Disordered" evidence="1">
    <location>
        <begin position="27"/>
        <end position="60"/>
    </location>
</feature>
<reference evidence="2" key="1">
    <citation type="journal article" date="2022" name="Int. J. Mol. Sci.">
        <title>Draft Genome of Tanacetum Coccineum: Genomic Comparison of Closely Related Tanacetum-Family Plants.</title>
        <authorList>
            <person name="Yamashiro T."/>
            <person name="Shiraishi A."/>
            <person name="Nakayama K."/>
            <person name="Satake H."/>
        </authorList>
    </citation>
    <scope>NUCLEOTIDE SEQUENCE</scope>
</reference>
<dbReference type="Proteomes" id="UP001151760">
    <property type="component" value="Unassembled WGS sequence"/>
</dbReference>
<proteinExistence type="predicted"/>
<dbReference type="EMBL" id="BQNB010017915">
    <property type="protein sequence ID" value="GJT68616.1"/>
    <property type="molecule type" value="Genomic_DNA"/>
</dbReference>
<comment type="caution">
    <text evidence="2">The sequence shown here is derived from an EMBL/GenBank/DDBJ whole genome shotgun (WGS) entry which is preliminary data.</text>
</comment>
<feature type="compositionally biased region" description="Low complexity" evidence="1">
    <location>
        <begin position="76"/>
        <end position="94"/>
    </location>
</feature>
<evidence type="ECO:0000313" key="3">
    <source>
        <dbReference type="Proteomes" id="UP001151760"/>
    </source>
</evidence>
<organism evidence="2 3">
    <name type="scientific">Tanacetum coccineum</name>
    <dbReference type="NCBI Taxonomy" id="301880"/>
    <lineage>
        <taxon>Eukaryota</taxon>
        <taxon>Viridiplantae</taxon>
        <taxon>Streptophyta</taxon>
        <taxon>Embryophyta</taxon>
        <taxon>Tracheophyta</taxon>
        <taxon>Spermatophyta</taxon>
        <taxon>Magnoliopsida</taxon>
        <taxon>eudicotyledons</taxon>
        <taxon>Gunneridae</taxon>
        <taxon>Pentapetalae</taxon>
        <taxon>asterids</taxon>
        <taxon>campanulids</taxon>
        <taxon>Asterales</taxon>
        <taxon>Asteraceae</taxon>
        <taxon>Asteroideae</taxon>
        <taxon>Anthemideae</taxon>
        <taxon>Anthemidinae</taxon>
        <taxon>Tanacetum</taxon>
    </lineage>
</organism>
<keyword evidence="3" id="KW-1185">Reference proteome</keyword>
<protein>
    <submittedName>
        <fullName evidence="2">Uncharacterized protein</fullName>
    </submittedName>
</protein>
<accession>A0ABQ5FZ32</accession>
<reference evidence="2" key="2">
    <citation type="submission" date="2022-01" db="EMBL/GenBank/DDBJ databases">
        <authorList>
            <person name="Yamashiro T."/>
            <person name="Shiraishi A."/>
            <person name="Satake H."/>
            <person name="Nakayama K."/>
        </authorList>
    </citation>
    <scope>NUCLEOTIDE SEQUENCE</scope>
</reference>
<feature type="region of interest" description="Disordered" evidence="1">
    <location>
        <begin position="76"/>
        <end position="104"/>
    </location>
</feature>
<sequence>MAAQRELRASCEQGVLRRCAGADRARERARRRCGVEGGPPRPGRAYADASGDRGSALPGAGSKCGAAVEASDAAGAVAARRGSPRGSGRSVEGRASSRSAKWGVKSWSAAVDIFSGRLGPRKSAQRRRA</sequence>